<reference evidence="4" key="1">
    <citation type="journal article" date="2018" name="Genome Biol.">
        <title>SKESA: strategic k-mer extension for scrupulous assemblies.</title>
        <authorList>
            <person name="Souvorov A."/>
            <person name="Agarwala R."/>
            <person name="Lipman D.J."/>
        </authorList>
    </citation>
    <scope>NUCLEOTIDE SEQUENCE</scope>
    <source>
        <strain evidence="4">D3612</strain>
    </source>
</reference>
<evidence type="ECO:0000313" key="5">
    <source>
        <dbReference type="Proteomes" id="UP000861567"/>
    </source>
</evidence>
<feature type="domain" description="DUF6444" evidence="3">
    <location>
        <begin position="15"/>
        <end position="89"/>
    </location>
</feature>
<evidence type="ECO:0000256" key="1">
    <source>
        <dbReference type="SAM" id="MobiDB-lite"/>
    </source>
</evidence>
<gene>
    <name evidence="4" type="ORF">I8Y58_003100</name>
</gene>
<evidence type="ECO:0000259" key="2">
    <source>
        <dbReference type="Pfam" id="PF03050"/>
    </source>
</evidence>
<comment type="caution">
    <text evidence="4">The sequence shown here is derived from an EMBL/GenBank/DDBJ whole genome shotgun (WGS) entry which is preliminary data.</text>
</comment>
<dbReference type="AlphaFoldDB" id="A0AAN5KU02"/>
<name>A0AAN5KU02_LEGPN</name>
<dbReference type="PANTHER" id="PTHR33678:SF2">
    <property type="match status" value="1"/>
</dbReference>
<proteinExistence type="predicted"/>
<dbReference type="Pfam" id="PF03050">
    <property type="entry name" value="DDE_Tnp_IS66"/>
    <property type="match status" value="1"/>
</dbReference>
<dbReference type="Pfam" id="PF20042">
    <property type="entry name" value="DUF6444"/>
    <property type="match status" value="1"/>
</dbReference>
<reference evidence="4" key="2">
    <citation type="submission" date="2020-11" db="EMBL/GenBank/DDBJ databases">
        <authorList>
            <consortium name="NCBI Pathogen Detection Project"/>
        </authorList>
    </citation>
    <scope>NUCLEOTIDE SEQUENCE</scope>
    <source>
        <strain evidence="4">D3612</strain>
    </source>
</reference>
<feature type="region of interest" description="Disordered" evidence="1">
    <location>
        <begin position="46"/>
        <end position="89"/>
    </location>
</feature>
<dbReference type="InterPro" id="IPR052344">
    <property type="entry name" value="Transposase-related"/>
</dbReference>
<feature type="non-terminal residue" evidence="4">
    <location>
        <position position="431"/>
    </location>
</feature>
<dbReference type="NCBIfam" id="NF033517">
    <property type="entry name" value="transpos_IS66"/>
    <property type="match status" value="1"/>
</dbReference>
<evidence type="ECO:0000259" key="3">
    <source>
        <dbReference type="Pfam" id="PF20042"/>
    </source>
</evidence>
<feature type="compositionally biased region" description="Polar residues" evidence="1">
    <location>
        <begin position="46"/>
        <end position="59"/>
    </location>
</feature>
<dbReference type="EMBL" id="DACSEI010000086">
    <property type="protein sequence ID" value="HAT1597817.1"/>
    <property type="molecule type" value="Genomic_DNA"/>
</dbReference>
<accession>A0AAN5KU02</accession>
<feature type="domain" description="Transposase IS66 central" evidence="2">
    <location>
        <begin position="194"/>
        <end position="430"/>
    </location>
</feature>
<dbReference type="InterPro" id="IPR004291">
    <property type="entry name" value="Transposase_IS66_central"/>
</dbReference>
<dbReference type="PANTHER" id="PTHR33678">
    <property type="entry name" value="BLL1576 PROTEIN"/>
    <property type="match status" value="1"/>
</dbReference>
<dbReference type="Proteomes" id="UP000861567">
    <property type="component" value="Unassembled WGS sequence"/>
</dbReference>
<protein>
    <submittedName>
        <fullName evidence="4">IS66 family transposase</fullName>
    </submittedName>
</protein>
<evidence type="ECO:0000313" key="4">
    <source>
        <dbReference type="EMBL" id="HAT1597817.1"/>
    </source>
</evidence>
<dbReference type="InterPro" id="IPR045618">
    <property type="entry name" value="DUF6444"/>
</dbReference>
<sequence>MTDLTQVNLTPKNLEEALETIGHLATIIIELKEEITQLKEENASLKEQLNTNSKNSSLPPSRDLKKKKQSNPKSGRPRGGQSGHKGHQRALVPIEKVTSVVVCPPPRRCDCGKELDILGQFERHQVFELPTPCYEVIEYQLQTGCCKSCRRRYQGSLPPGVSRKGFGARAQAMVSLLTSKYRLSKRLVHAWFSDVYHMPMCLGSVSNIEHTVSRSLEQTHKEIKAQIQSSKAIHLDETGHKECNQNGWAWIMSTQDATYFKLERSRGRKIAKELIGDFRDHIYVTDRYSAYDFLPDRNRQVCWAHLKRDFQKISERPGVPGKIGKKLLKAYERLFKFWKTEYDPNILSFKKPRKRFRYFKARLLRHLREGSRCTHKATARTCTNILESVDSLWNFFEIPNVPPTNNHAERQLRPLVISKKLTFGTQSERGS</sequence>
<organism evidence="4 5">
    <name type="scientific">Legionella pneumophila</name>
    <dbReference type="NCBI Taxonomy" id="446"/>
    <lineage>
        <taxon>Bacteria</taxon>
        <taxon>Pseudomonadati</taxon>
        <taxon>Pseudomonadota</taxon>
        <taxon>Gammaproteobacteria</taxon>
        <taxon>Legionellales</taxon>
        <taxon>Legionellaceae</taxon>
        <taxon>Legionella</taxon>
    </lineage>
</organism>